<dbReference type="EMBL" id="UGMG01000001">
    <property type="protein sequence ID" value="STV64504.1"/>
    <property type="molecule type" value="Genomic_DNA"/>
</dbReference>
<sequence>MAFDPPLGSTSPAVLLDNATRLDNLLNSLALVFPDRAGELLYTWRGIHQNLIPLSKQYMTLAAAQADIVNIPEGSTTYYRSPDDSALAVEVINNGGTLEETGRKMPSGAGVDAKVSAL</sequence>
<reference evidence="2 3" key="1">
    <citation type="submission" date="2018-06" db="EMBL/GenBank/DDBJ databases">
        <authorList>
            <consortium name="Pathogen Informatics"/>
            <person name="Doyle S."/>
        </authorList>
    </citation>
    <scope>NUCLEOTIDE SEQUENCE [LARGE SCALE GENOMIC DNA]</scope>
    <source>
        <strain evidence="2 3">NCTC11679</strain>
    </source>
</reference>
<proteinExistence type="predicted"/>
<keyword evidence="2" id="KW-0969">Cilium</keyword>
<organism evidence="2 3">
    <name type="scientific">Klebsiella pneumoniae</name>
    <dbReference type="NCBI Taxonomy" id="573"/>
    <lineage>
        <taxon>Bacteria</taxon>
        <taxon>Pseudomonadati</taxon>
        <taxon>Pseudomonadota</taxon>
        <taxon>Gammaproteobacteria</taxon>
        <taxon>Enterobacterales</taxon>
        <taxon>Enterobacteriaceae</taxon>
        <taxon>Klebsiella/Raoultella group</taxon>
        <taxon>Klebsiella</taxon>
        <taxon>Klebsiella pneumoniae complex</taxon>
    </lineage>
</organism>
<evidence type="ECO:0000313" key="3">
    <source>
        <dbReference type="Proteomes" id="UP000255239"/>
    </source>
</evidence>
<accession>A0A378C7Z4</accession>
<protein>
    <submittedName>
        <fullName evidence="2">Flagellar biosynthesis, cell-distal portion of basal-body rod</fullName>
    </submittedName>
</protein>
<keyword evidence="2" id="KW-0966">Cell projection</keyword>
<gene>
    <name evidence="2" type="ORF">NCTC11679_03068</name>
</gene>
<name>A0A378C7Z4_KLEPN</name>
<dbReference type="AlphaFoldDB" id="A0A378C7Z4"/>
<keyword evidence="2" id="KW-0282">Flagellum</keyword>
<dbReference type="Proteomes" id="UP000255239">
    <property type="component" value="Unassembled WGS sequence"/>
</dbReference>
<feature type="region of interest" description="Disordered" evidence="1">
    <location>
        <begin position="98"/>
        <end position="118"/>
    </location>
</feature>
<evidence type="ECO:0000256" key="1">
    <source>
        <dbReference type="SAM" id="MobiDB-lite"/>
    </source>
</evidence>
<evidence type="ECO:0000313" key="2">
    <source>
        <dbReference type="EMBL" id="STV64504.1"/>
    </source>
</evidence>